<feature type="transmembrane region" description="Helical" evidence="5">
    <location>
        <begin position="314"/>
        <end position="330"/>
    </location>
</feature>
<feature type="domain" description="Bicarbonate transporter-like transmembrane" evidence="7">
    <location>
        <begin position="277"/>
        <end position="447"/>
    </location>
</feature>
<organism evidence="8 9">
    <name type="scientific">Allacma fusca</name>
    <dbReference type="NCBI Taxonomy" id="39272"/>
    <lineage>
        <taxon>Eukaryota</taxon>
        <taxon>Metazoa</taxon>
        <taxon>Ecdysozoa</taxon>
        <taxon>Arthropoda</taxon>
        <taxon>Hexapoda</taxon>
        <taxon>Collembola</taxon>
        <taxon>Symphypleona</taxon>
        <taxon>Sminthuridae</taxon>
        <taxon>Allacma</taxon>
    </lineage>
</organism>
<reference evidence="8" key="1">
    <citation type="submission" date="2021-06" db="EMBL/GenBank/DDBJ databases">
        <authorList>
            <person name="Hodson N. C."/>
            <person name="Mongue J. A."/>
            <person name="Jaron S. K."/>
        </authorList>
    </citation>
    <scope>NUCLEOTIDE SEQUENCE</scope>
</reference>
<dbReference type="OrthoDB" id="1735926at2759"/>
<evidence type="ECO:0000259" key="7">
    <source>
        <dbReference type="Pfam" id="PF00955"/>
    </source>
</evidence>
<feature type="transmembrane region" description="Helical" evidence="5">
    <location>
        <begin position="350"/>
        <end position="380"/>
    </location>
</feature>
<keyword evidence="3 5" id="KW-1133">Transmembrane helix</keyword>
<evidence type="ECO:0000313" key="8">
    <source>
        <dbReference type="EMBL" id="CAG7827269.1"/>
    </source>
</evidence>
<dbReference type="AlphaFoldDB" id="A0A8J2LPX4"/>
<dbReference type="GO" id="GO:0016323">
    <property type="term" value="C:basolateral plasma membrane"/>
    <property type="evidence" value="ECO:0007669"/>
    <property type="project" value="TreeGrafter"/>
</dbReference>
<dbReference type="Pfam" id="PF00359">
    <property type="entry name" value="PTS_EIIA_2"/>
    <property type="match status" value="1"/>
</dbReference>
<evidence type="ECO:0000256" key="5">
    <source>
        <dbReference type="SAM" id="Phobius"/>
    </source>
</evidence>
<evidence type="ECO:0000256" key="3">
    <source>
        <dbReference type="ARBA" id="ARBA00022989"/>
    </source>
</evidence>
<feature type="domain" description="PTS EIIA type-2" evidence="6">
    <location>
        <begin position="165"/>
        <end position="240"/>
    </location>
</feature>
<dbReference type="GO" id="GO:0006820">
    <property type="term" value="P:monoatomic anion transport"/>
    <property type="evidence" value="ECO:0007669"/>
    <property type="project" value="InterPro"/>
</dbReference>
<gene>
    <name evidence="8" type="ORF">AFUS01_LOCUS37264</name>
</gene>
<accession>A0A8J2LPX4</accession>
<dbReference type="InterPro" id="IPR002178">
    <property type="entry name" value="PTS_EIIA_type-2_dom"/>
</dbReference>
<feature type="transmembrane region" description="Helical" evidence="5">
    <location>
        <begin position="392"/>
        <end position="411"/>
    </location>
</feature>
<dbReference type="PANTHER" id="PTHR11453:SF127">
    <property type="entry name" value="SOLUTE CARRIER FAMILY 4 MEMBER 11"/>
    <property type="match status" value="1"/>
</dbReference>
<dbReference type="GO" id="GO:0005452">
    <property type="term" value="F:solute:inorganic anion antiporter activity"/>
    <property type="evidence" value="ECO:0007669"/>
    <property type="project" value="InterPro"/>
</dbReference>
<dbReference type="GO" id="GO:0050801">
    <property type="term" value="P:monoatomic ion homeostasis"/>
    <property type="evidence" value="ECO:0007669"/>
    <property type="project" value="TreeGrafter"/>
</dbReference>
<dbReference type="Proteomes" id="UP000708208">
    <property type="component" value="Unassembled WGS sequence"/>
</dbReference>
<evidence type="ECO:0000256" key="4">
    <source>
        <dbReference type="ARBA" id="ARBA00023136"/>
    </source>
</evidence>
<name>A0A8J2LPX4_9HEXA</name>
<protein>
    <submittedName>
        <fullName evidence="8">Uncharacterized protein</fullName>
    </submittedName>
</protein>
<keyword evidence="4 5" id="KW-0472">Membrane</keyword>
<dbReference type="InterPro" id="IPR011531">
    <property type="entry name" value="HCO3_transpt-like_TM_dom"/>
</dbReference>
<dbReference type="FunFam" id="3.40.930.10:FF:000019">
    <property type="entry name" value="Solute carrier family 4 member 11"/>
    <property type="match status" value="1"/>
</dbReference>
<dbReference type="FunFam" id="1.10.287.570:FF:000002">
    <property type="entry name" value="Solute carrier family 4 member 11"/>
    <property type="match status" value="1"/>
</dbReference>
<dbReference type="EMBL" id="CAJVCH010542833">
    <property type="protein sequence ID" value="CAG7827269.1"/>
    <property type="molecule type" value="Genomic_DNA"/>
</dbReference>
<keyword evidence="9" id="KW-1185">Reference proteome</keyword>
<dbReference type="InterPro" id="IPR003020">
    <property type="entry name" value="HCO3_transpt_euk"/>
</dbReference>
<dbReference type="PANTHER" id="PTHR11453">
    <property type="entry name" value="ANION EXCHANGE PROTEIN"/>
    <property type="match status" value="1"/>
</dbReference>
<dbReference type="EMBL" id="CAJVCH010542833">
    <property type="protein sequence ID" value="CAG7827272.1"/>
    <property type="molecule type" value="Genomic_DNA"/>
</dbReference>
<comment type="caution">
    <text evidence="8">The sequence shown here is derived from an EMBL/GenBank/DDBJ whole genome shotgun (WGS) entry which is preliminary data.</text>
</comment>
<evidence type="ECO:0000256" key="2">
    <source>
        <dbReference type="ARBA" id="ARBA00022692"/>
    </source>
</evidence>
<evidence type="ECO:0000256" key="1">
    <source>
        <dbReference type="ARBA" id="ARBA00004141"/>
    </source>
</evidence>
<evidence type="ECO:0000259" key="6">
    <source>
        <dbReference type="Pfam" id="PF00359"/>
    </source>
</evidence>
<proteinExistence type="predicted"/>
<dbReference type="Pfam" id="PF00955">
    <property type="entry name" value="HCO3_cotransp"/>
    <property type="match status" value="1"/>
</dbReference>
<comment type="subcellular location">
    <subcellularLocation>
        <location evidence="1">Membrane</location>
        <topology evidence="1">Multi-pass membrane protein</topology>
    </subcellularLocation>
</comment>
<evidence type="ECO:0000313" key="9">
    <source>
        <dbReference type="Proteomes" id="UP000708208"/>
    </source>
</evidence>
<keyword evidence="2 5" id="KW-0812">Transmembrane</keyword>
<dbReference type="EMBL" id="CAJVCH010542833">
    <property type="protein sequence ID" value="CAG7827270.1"/>
    <property type="molecule type" value="Genomic_DNA"/>
</dbReference>
<sequence length="452" mass="51355">MSNSIRRLSKSVQDSLRRLGSIDSTKRPNQTNSSWVYKTDQWVLKYDDGEEVNLTYVKHERVPMKDFAYEVRATLDVGHFLNHAVLLLDLGESSMEGVVDVMITKLFQNTKENFCTAAEVKACLFANDSVHLLSRTIQGTSMSERASSFDYDQTWICAMCNLPTLQKRHVAIARLKQPVNFGSTCHEVRFFILILCPSKEKGTKNAWEMGRTYSTIFSDMEFRQTLVEATTEEDFKKLIIQQAANLSLRQNQAKALSAEESEQEKIEDNVVENFCRFGTGVKNDLKRRLPHYWSDYTDGVAGTRSIQKTVSTTFFLYFACILPSIAFGVLNDQTTNGIIDVKKVIVGQTIGGLLYAIFSGQPLNIILTTAPLCLFVKIVYELAEQFQANFEAFYCCVGLWNSLFTILFALFDVSRIMKWSTRSTEEIFSLFITIAFFVDAFKDVFKSTCPSD</sequence>